<accession>A0AAD7FVN1</accession>
<name>A0AAD7FVN1_9AGAR</name>
<reference evidence="1" key="1">
    <citation type="submission" date="2023-03" db="EMBL/GenBank/DDBJ databases">
        <title>Massive genome expansion in bonnet fungi (Mycena s.s.) driven by repeated elements and novel gene families across ecological guilds.</title>
        <authorList>
            <consortium name="Lawrence Berkeley National Laboratory"/>
            <person name="Harder C.B."/>
            <person name="Miyauchi S."/>
            <person name="Viragh M."/>
            <person name="Kuo A."/>
            <person name="Thoen E."/>
            <person name="Andreopoulos B."/>
            <person name="Lu D."/>
            <person name="Skrede I."/>
            <person name="Drula E."/>
            <person name="Henrissat B."/>
            <person name="Morin E."/>
            <person name="Kohler A."/>
            <person name="Barry K."/>
            <person name="LaButti K."/>
            <person name="Morin E."/>
            <person name="Salamov A."/>
            <person name="Lipzen A."/>
            <person name="Mereny Z."/>
            <person name="Hegedus B."/>
            <person name="Baldrian P."/>
            <person name="Stursova M."/>
            <person name="Weitz H."/>
            <person name="Taylor A."/>
            <person name="Grigoriev I.V."/>
            <person name="Nagy L.G."/>
            <person name="Martin F."/>
            <person name="Kauserud H."/>
        </authorList>
    </citation>
    <scope>NUCLEOTIDE SEQUENCE</scope>
    <source>
        <strain evidence="1">9284</strain>
    </source>
</reference>
<gene>
    <name evidence="1" type="ORF">FB45DRAFT_427295</name>
</gene>
<protein>
    <recommendedName>
        <fullName evidence="3">F-box domain-containing protein</fullName>
    </recommendedName>
</protein>
<keyword evidence="2" id="KW-1185">Reference proteome</keyword>
<dbReference type="Gene3D" id="3.80.10.10">
    <property type="entry name" value="Ribonuclease Inhibitor"/>
    <property type="match status" value="1"/>
</dbReference>
<sequence length="454" mass="51269">MSRRVLPRNPLSGLDLNIQVQTRQKRNPVKKPNKAQPFTTVPPEIITEIFVHCLSSNPDGRPRLYCAPLLLLRVCRSWREIALAAPRLWTRLAIFAPQWFFSKPGAVDQYVDTWFQRAKALPVSLDFTGYDVQDKNSIHAILSAHAPRLQPLTLSLPIVDFFTDTLEFPELQQITLAVLFERPGGVGRYIEAHPPCESFKTAPQLREVHLRRPCDPGLFLLPLERLAKFTGEGLTVNQCLDFLQSVPSLVECSLTVKKGDAAPPLGEERVLMQHLRSLHLGADEDVECSEVVKIFELLEVPALECLDLDCIPDLHVMAAFFSRVSASLQNLSLTGDALEPSALEWFIQLPNLTHVEFVSPNSDFISSFLCRLYEMDFLPRLHTLRFLQSSLAVGTELVDVLVARYTVGLLEVFEFLSSDSIDEGLDPQLQKLVDNGMQIRIRSHNRMSKRERGL</sequence>
<organism evidence="1 2">
    <name type="scientific">Roridomyces roridus</name>
    <dbReference type="NCBI Taxonomy" id="1738132"/>
    <lineage>
        <taxon>Eukaryota</taxon>
        <taxon>Fungi</taxon>
        <taxon>Dikarya</taxon>
        <taxon>Basidiomycota</taxon>
        <taxon>Agaricomycotina</taxon>
        <taxon>Agaricomycetes</taxon>
        <taxon>Agaricomycetidae</taxon>
        <taxon>Agaricales</taxon>
        <taxon>Marasmiineae</taxon>
        <taxon>Mycenaceae</taxon>
        <taxon>Roridomyces</taxon>
    </lineage>
</organism>
<dbReference type="InterPro" id="IPR032675">
    <property type="entry name" value="LRR_dom_sf"/>
</dbReference>
<dbReference type="SUPFAM" id="SSF52047">
    <property type="entry name" value="RNI-like"/>
    <property type="match status" value="1"/>
</dbReference>
<evidence type="ECO:0000313" key="2">
    <source>
        <dbReference type="Proteomes" id="UP001221142"/>
    </source>
</evidence>
<comment type="caution">
    <text evidence="1">The sequence shown here is derived from an EMBL/GenBank/DDBJ whole genome shotgun (WGS) entry which is preliminary data.</text>
</comment>
<proteinExistence type="predicted"/>
<dbReference type="Gene3D" id="1.20.1280.50">
    <property type="match status" value="1"/>
</dbReference>
<dbReference type="EMBL" id="JARKIF010000005">
    <property type="protein sequence ID" value="KAJ7639467.1"/>
    <property type="molecule type" value="Genomic_DNA"/>
</dbReference>
<evidence type="ECO:0000313" key="1">
    <source>
        <dbReference type="EMBL" id="KAJ7639467.1"/>
    </source>
</evidence>
<dbReference type="Proteomes" id="UP001221142">
    <property type="component" value="Unassembled WGS sequence"/>
</dbReference>
<dbReference type="AlphaFoldDB" id="A0AAD7FVN1"/>
<evidence type="ECO:0008006" key="3">
    <source>
        <dbReference type="Google" id="ProtNLM"/>
    </source>
</evidence>